<protein>
    <submittedName>
        <fullName evidence="1">Uncharacterized protein</fullName>
    </submittedName>
</protein>
<proteinExistence type="predicted"/>
<reference evidence="1 2" key="1">
    <citation type="journal article" date="2010" name="PLoS ONE">
        <title>The genome sequence of the rumen methanogen Methanobrevibacter ruminantium reveals new possibilities for controlling ruminant methane emissions.</title>
        <authorList>
            <person name="Leahy S.C."/>
            <person name="Kelly W.J."/>
            <person name="Altermann E."/>
            <person name="Ronimus R.S."/>
            <person name="Yeoman C.J."/>
            <person name="Pacheco D.M."/>
            <person name="Li D."/>
            <person name="Kong Z."/>
            <person name="McTavish S."/>
            <person name="Sang C."/>
            <person name="Lambie S.C."/>
            <person name="Janssen P.H."/>
            <person name="Dey D."/>
            <person name="Attwood G.T."/>
        </authorList>
    </citation>
    <scope>NUCLEOTIDE SEQUENCE [LARGE SCALE GENOMIC DNA]</scope>
    <source>
        <strain evidence="2">ATCC 35063 / DSM 1093 / JCM 13430 / OCM 146 / M1</strain>
    </source>
</reference>
<dbReference type="EMBL" id="CP001719">
    <property type="protein sequence ID" value="ADC46618.1"/>
    <property type="molecule type" value="Genomic_DNA"/>
</dbReference>
<dbReference type="Proteomes" id="UP000008680">
    <property type="component" value="Chromosome"/>
</dbReference>
<evidence type="ECO:0000313" key="1">
    <source>
        <dbReference type="EMBL" id="ADC46618.1"/>
    </source>
</evidence>
<accession>D3E257</accession>
<evidence type="ECO:0000313" key="2">
    <source>
        <dbReference type="Proteomes" id="UP000008680"/>
    </source>
</evidence>
<dbReference type="PATRIC" id="fig|634498.28.peg.767"/>
<sequence length="102" mass="11494">MQIIEKVEKELEKLGLTVDTVANDHIIEACVTKVSLEDNLSKVGIDFDQIEKKLYPYSTFVIQMIQHLDEGGSTEDMIRAFLIEALNYSLELGDAFGISLEE</sequence>
<gene>
    <name evidence="1" type="ordered locus">mru_0767</name>
</gene>
<dbReference type="KEGG" id="mru:mru_0767"/>
<dbReference type="STRING" id="634498.mru_0767"/>
<organism evidence="1 2">
    <name type="scientific">Methanobrevibacter ruminantium (strain ATCC 35063 / DSM 1093 / JCM 13430 / OCM 146 / M1)</name>
    <name type="common">Methanobacterium ruminantium</name>
    <dbReference type="NCBI Taxonomy" id="634498"/>
    <lineage>
        <taxon>Archaea</taxon>
        <taxon>Methanobacteriati</taxon>
        <taxon>Methanobacteriota</taxon>
        <taxon>Methanomada group</taxon>
        <taxon>Methanobacteria</taxon>
        <taxon>Methanobacteriales</taxon>
        <taxon>Methanobacteriaceae</taxon>
        <taxon>Methanobrevibacter</taxon>
    </lineage>
</organism>
<dbReference type="AlphaFoldDB" id="D3E257"/>
<name>D3E257_METRM</name>
<dbReference type="HOGENOM" id="CLU_2271084_0_0_2"/>
<keyword evidence="2" id="KW-1185">Reference proteome</keyword>